<dbReference type="InterPro" id="IPR027469">
    <property type="entry name" value="Cation_efflux_TMD_sf"/>
</dbReference>
<feature type="domain" description="Cation efflux protein transmembrane" evidence="7">
    <location>
        <begin position="139"/>
        <end position="310"/>
    </location>
</feature>
<evidence type="ECO:0000313" key="9">
    <source>
        <dbReference type="Proteomes" id="UP001497623"/>
    </source>
</evidence>
<evidence type="ECO:0000256" key="5">
    <source>
        <dbReference type="ARBA" id="ARBA00023136"/>
    </source>
</evidence>
<name>A0AAV2SLA3_MEGNR</name>
<proteinExistence type="predicted"/>
<evidence type="ECO:0000313" key="8">
    <source>
        <dbReference type="EMBL" id="CAL4204513.1"/>
    </source>
</evidence>
<accession>A0AAV2SLA3</accession>
<keyword evidence="2" id="KW-0813">Transport</keyword>
<dbReference type="InterPro" id="IPR058533">
    <property type="entry name" value="Cation_efflux_TM"/>
</dbReference>
<dbReference type="Gene3D" id="1.20.1510.10">
    <property type="entry name" value="Cation efflux protein transmembrane domain"/>
    <property type="match status" value="1"/>
</dbReference>
<organism evidence="8 9">
    <name type="scientific">Meganyctiphanes norvegica</name>
    <name type="common">Northern krill</name>
    <name type="synonym">Thysanopoda norvegica</name>
    <dbReference type="NCBI Taxonomy" id="48144"/>
    <lineage>
        <taxon>Eukaryota</taxon>
        <taxon>Metazoa</taxon>
        <taxon>Ecdysozoa</taxon>
        <taxon>Arthropoda</taxon>
        <taxon>Crustacea</taxon>
        <taxon>Multicrustacea</taxon>
        <taxon>Malacostraca</taxon>
        <taxon>Eumalacostraca</taxon>
        <taxon>Eucarida</taxon>
        <taxon>Euphausiacea</taxon>
        <taxon>Euphausiidae</taxon>
        <taxon>Meganyctiphanes</taxon>
    </lineage>
</organism>
<comment type="caution">
    <text evidence="8">The sequence shown here is derived from an EMBL/GenBank/DDBJ whole genome shotgun (WGS) entry which is preliminary data.</text>
</comment>
<dbReference type="GO" id="GO:0008324">
    <property type="term" value="F:monoatomic cation transmembrane transporter activity"/>
    <property type="evidence" value="ECO:0007669"/>
    <property type="project" value="InterPro"/>
</dbReference>
<dbReference type="Proteomes" id="UP001497623">
    <property type="component" value="Unassembled WGS sequence"/>
</dbReference>
<protein>
    <recommendedName>
        <fullName evidence="7">Cation efflux protein transmembrane domain-containing protein</fullName>
    </recommendedName>
</protein>
<dbReference type="PANTHER" id="PTHR13414">
    <property type="entry name" value="HUEL-CATION TRANSPORTER"/>
    <property type="match status" value="1"/>
</dbReference>
<evidence type="ECO:0000256" key="1">
    <source>
        <dbReference type="ARBA" id="ARBA00004141"/>
    </source>
</evidence>
<dbReference type="GO" id="GO:0006882">
    <property type="term" value="P:intracellular zinc ion homeostasis"/>
    <property type="evidence" value="ECO:0007669"/>
    <property type="project" value="TreeGrafter"/>
</dbReference>
<dbReference type="GO" id="GO:0006829">
    <property type="term" value="P:zinc ion transport"/>
    <property type="evidence" value="ECO:0007669"/>
    <property type="project" value="InterPro"/>
</dbReference>
<reference evidence="8 9" key="1">
    <citation type="submission" date="2024-05" db="EMBL/GenBank/DDBJ databases">
        <authorList>
            <person name="Wallberg A."/>
        </authorList>
    </citation>
    <scope>NUCLEOTIDE SEQUENCE [LARGE SCALE GENOMIC DNA]</scope>
</reference>
<dbReference type="EMBL" id="CAXKWB010080229">
    <property type="protein sequence ID" value="CAL4204513.1"/>
    <property type="molecule type" value="Genomic_DNA"/>
</dbReference>
<gene>
    <name evidence="8" type="ORF">MNOR_LOCUS37861</name>
</gene>
<keyword evidence="9" id="KW-1185">Reference proteome</keyword>
<evidence type="ECO:0000256" key="3">
    <source>
        <dbReference type="ARBA" id="ARBA00022692"/>
    </source>
</evidence>
<dbReference type="Pfam" id="PF01545">
    <property type="entry name" value="Cation_efflux"/>
    <property type="match status" value="1"/>
</dbReference>
<dbReference type="AlphaFoldDB" id="A0AAV2SLA3"/>
<feature type="non-terminal residue" evidence="8">
    <location>
        <position position="350"/>
    </location>
</feature>
<keyword evidence="3 6" id="KW-0812">Transmembrane</keyword>
<evidence type="ECO:0000256" key="4">
    <source>
        <dbReference type="ARBA" id="ARBA00022989"/>
    </source>
</evidence>
<evidence type="ECO:0000259" key="7">
    <source>
        <dbReference type="Pfam" id="PF01545"/>
    </source>
</evidence>
<dbReference type="GO" id="GO:0005783">
    <property type="term" value="C:endoplasmic reticulum"/>
    <property type="evidence" value="ECO:0007669"/>
    <property type="project" value="TreeGrafter"/>
</dbReference>
<dbReference type="PANTHER" id="PTHR13414:SF9">
    <property type="entry name" value="PROTON-COUPLED ZINC ANTIPORTER SLC30A9, MITOCHONDRIAL"/>
    <property type="match status" value="1"/>
</dbReference>
<feature type="transmembrane region" description="Helical" evidence="6">
    <location>
        <begin position="203"/>
        <end position="228"/>
    </location>
</feature>
<dbReference type="GO" id="GO:0016020">
    <property type="term" value="C:membrane"/>
    <property type="evidence" value="ECO:0007669"/>
    <property type="project" value="UniProtKB-SubCell"/>
</dbReference>
<evidence type="ECO:0000256" key="2">
    <source>
        <dbReference type="ARBA" id="ARBA00022448"/>
    </source>
</evidence>
<evidence type="ECO:0000256" key="6">
    <source>
        <dbReference type="SAM" id="Phobius"/>
    </source>
</evidence>
<keyword evidence="4 6" id="KW-1133">Transmembrane helix</keyword>
<dbReference type="InterPro" id="IPR040177">
    <property type="entry name" value="SLC30A9"/>
</dbReference>
<comment type="subcellular location">
    <subcellularLocation>
        <location evidence="1">Membrane</location>
        <topology evidence="1">Multi-pass membrane protein</topology>
    </subcellularLocation>
</comment>
<keyword evidence="5 6" id="KW-0472">Membrane</keyword>
<dbReference type="SUPFAM" id="SSF161111">
    <property type="entry name" value="Cation efflux protein transmembrane domain-like"/>
    <property type="match status" value="1"/>
</dbReference>
<feature type="transmembrane region" description="Helical" evidence="6">
    <location>
        <begin position="168"/>
        <end position="191"/>
    </location>
</feature>
<sequence>MSTNILNILDNTVESFTEMNQIAPFFNLPPPCICRKLTTNMIFAELRNSHITIYIHIFKQKLSCIFSNIFSSSIRMAPRNTWMNSLIVCDPVTKTRKCKQCNKVIRCGGATNKARIQMKEFIINRSWNLFTKVNLNPMMSQLVLVDAIHQYIVQADASHPYGYTSMRYVSSLISGAMIFCLGAGLSFHHGISGLLNPSEVVPLYWAFFILGGSLVSEGGTLLMAINAIKKGAKEQKMTFYDYVMRGSDPSVNVVLLEDAAAVLGVATAMSCMGLTSITGSHIPDAIGCCIIGTMLAGVSGFLVYTNSGALVGKSIPRSHLSKINDELEMDVMIRAIHDVKGIDMGTGLVR</sequence>